<evidence type="ECO:0000313" key="2">
    <source>
        <dbReference type="EMBL" id="KUM55846.1"/>
    </source>
</evidence>
<keyword evidence="3" id="KW-1185">Reference proteome</keyword>
<dbReference type="EMBL" id="LLXE01000619">
    <property type="protein sequence ID" value="KUM55846.1"/>
    <property type="molecule type" value="Genomic_DNA"/>
</dbReference>
<gene>
    <name evidence="2" type="ORF">ACN42_g11388</name>
</gene>
<feature type="region of interest" description="Disordered" evidence="1">
    <location>
        <begin position="1"/>
        <end position="30"/>
    </location>
</feature>
<organism evidence="2 3">
    <name type="scientific">Penicillium freii</name>
    <dbReference type="NCBI Taxonomy" id="48697"/>
    <lineage>
        <taxon>Eukaryota</taxon>
        <taxon>Fungi</taxon>
        <taxon>Dikarya</taxon>
        <taxon>Ascomycota</taxon>
        <taxon>Pezizomycotina</taxon>
        <taxon>Eurotiomycetes</taxon>
        <taxon>Eurotiomycetidae</taxon>
        <taxon>Eurotiales</taxon>
        <taxon>Aspergillaceae</taxon>
        <taxon>Penicillium</taxon>
    </lineage>
</organism>
<protein>
    <submittedName>
        <fullName evidence="2">Uncharacterized protein</fullName>
    </submittedName>
</protein>
<dbReference type="Proteomes" id="UP000055045">
    <property type="component" value="Unassembled WGS sequence"/>
</dbReference>
<comment type="caution">
    <text evidence="2">The sequence shown here is derived from an EMBL/GenBank/DDBJ whole genome shotgun (WGS) entry which is preliminary data.</text>
</comment>
<evidence type="ECO:0000256" key="1">
    <source>
        <dbReference type="SAM" id="MobiDB-lite"/>
    </source>
</evidence>
<sequence length="70" mass="8188">MLLKYRSENIPIDCNTGRQDSNQGFARAGSPKWTLKTRPIPMQKKIRRSKKRNLRFGFRNSRTRGSNPQP</sequence>
<accession>A0A101M890</accession>
<dbReference type="AlphaFoldDB" id="A0A101M890"/>
<name>A0A101M890_PENFR</name>
<proteinExistence type="predicted"/>
<reference evidence="2 3" key="1">
    <citation type="submission" date="2015-10" db="EMBL/GenBank/DDBJ databases">
        <title>Genome sequencing of Penicillium freii.</title>
        <authorList>
            <person name="Nguyen H.D."/>
            <person name="Visagie C.M."/>
            <person name="Seifert K.A."/>
        </authorList>
    </citation>
    <scope>NUCLEOTIDE SEQUENCE [LARGE SCALE GENOMIC DNA]</scope>
    <source>
        <strain evidence="2 3">DAOM 242723</strain>
    </source>
</reference>
<evidence type="ECO:0000313" key="3">
    <source>
        <dbReference type="Proteomes" id="UP000055045"/>
    </source>
</evidence>